<dbReference type="InterPro" id="IPR036322">
    <property type="entry name" value="WD40_repeat_dom_sf"/>
</dbReference>
<dbReference type="PANTHER" id="PTHR22838">
    <property type="entry name" value="WD REPEAT PROTEIN 26-RELATED"/>
    <property type="match status" value="1"/>
</dbReference>
<feature type="repeat" description="WD" evidence="3">
    <location>
        <begin position="40"/>
        <end position="72"/>
    </location>
</feature>
<dbReference type="InterPro" id="IPR015943">
    <property type="entry name" value="WD40/YVTN_repeat-like_dom_sf"/>
</dbReference>
<reference evidence="4" key="2">
    <citation type="submission" date="2023-05" db="EMBL/GenBank/DDBJ databases">
        <authorList>
            <consortium name="Lawrence Berkeley National Laboratory"/>
            <person name="Steindorff A."/>
            <person name="Hensen N."/>
            <person name="Bonometti L."/>
            <person name="Westerberg I."/>
            <person name="Brannstrom I.O."/>
            <person name="Guillou S."/>
            <person name="Cros-Aarteil S."/>
            <person name="Calhoun S."/>
            <person name="Haridas S."/>
            <person name="Kuo A."/>
            <person name="Mondo S."/>
            <person name="Pangilinan J."/>
            <person name="Riley R."/>
            <person name="Labutti K."/>
            <person name="Andreopoulos B."/>
            <person name="Lipzen A."/>
            <person name="Chen C."/>
            <person name="Yanf M."/>
            <person name="Daum C."/>
            <person name="Ng V."/>
            <person name="Clum A."/>
            <person name="Ohm R."/>
            <person name="Martin F."/>
            <person name="Silar P."/>
            <person name="Natvig D."/>
            <person name="Lalanne C."/>
            <person name="Gautier V."/>
            <person name="Ament-Velasquez S.L."/>
            <person name="Kruys A."/>
            <person name="Hutchinson M.I."/>
            <person name="Powell A.J."/>
            <person name="Barry K."/>
            <person name="Miller A.N."/>
            <person name="Grigoriev I.V."/>
            <person name="Debuchy R."/>
            <person name="Gladieux P."/>
            <person name="Thoren M.H."/>
            <person name="Johannesson H."/>
        </authorList>
    </citation>
    <scope>NUCLEOTIDE SEQUENCE</scope>
    <source>
        <strain evidence="4">CBS 141.50</strain>
    </source>
</reference>
<protein>
    <submittedName>
        <fullName evidence="4">WD40-repeat-containing domain protein</fullName>
    </submittedName>
</protein>
<evidence type="ECO:0000313" key="4">
    <source>
        <dbReference type="EMBL" id="KAK4139714.1"/>
    </source>
</evidence>
<evidence type="ECO:0000313" key="5">
    <source>
        <dbReference type="Proteomes" id="UP001302676"/>
    </source>
</evidence>
<dbReference type="EMBL" id="MU853652">
    <property type="protein sequence ID" value="KAK4139714.1"/>
    <property type="molecule type" value="Genomic_DNA"/>
</dbReference>
<dbReference type="Pfam" id="PF00400">
    <property type="entry name" value="WD40"/>
    <property type="match status" value="2"/>
</dbReference>
<keyword evidence="1 3" id="KW-0853">WD repeat</keyword>
<dbReference type="Gene3D" id="2.130.10.10">
    <property type="entry name" value="YVTN repeat-like/Quinoprotein amine dehydrogenase"/>
    <property type="match status" value="1"/>
</dbReference>
<keyword evidence="5" id="KW-1185">Reference proteome</keyword>
<name>A0AAN6UVJ2_9PEZI</name>
<evidence type="ECO:0000256" key="2">
    <source>
        <dbReference type="ARBA" id="ARBA00022737"/>
    </source>
</evidence>
<sequence length="84" mass="9305">HRREVCFVKFSHDGSRLVAGGDFYCVVIWDLAFQMALFKLKGHKQAVSCAAWSPDDSMVVTTSLDRTAKLWDADVSRSKPGGLS</sequence>
<gene>
    <name evidence="4" type="ORF">C8A04DRAFT_15608</name>
</gene>
<dbReference type="PROSITE" id="PS50082">
    <property type="entry name" value="WD_REPEATS_2"/>
    <property type="match status" value="2"/>
</dbReference>
<reference evidence="4" key="1">
    <citation type="journal article" date="2023" name="Mol. Phylogenet. Evol.">
        <title>Genome-scale phylogeny and comparative genomics of the fungal order Sordariales.</title>
        <authorList>
            <person name="Hensen N."/>
            <person name="Bonometti L."/>
            <person name="Westerberg I."/>
            <person name="Brannstrom I.O."/>
            <person name="Guillou S."/>
            <person name="Cros-Aarteil S."/>
            <person name="Calhoun S."/>
            <person name="Haridas S."/>
            <person name="Kuo A."/>
            <person name="Mondo S."/>
            <person name="Pangilinan J."/>
            <person name="Riley R."/>
            <person name="LaButti K."/>
            <person name="Andreopoulos B."/>
            <person name="Lipzen A."/>
            <person name="Chen C."/>
            <person name="Yan M."/>
            <person name="Daum C."/>
            <person name="Ng V."/>
            <person name="Clum A."/>
            <person name="Steindorff A."/>
            <person name="Ohm R.A."/>
            <person name="Martin F."/>
            <person name="Silar P."/>
            <person name="Natvig D.O."/>
            <person name="Lalanne C."/>
            <person name="Gautier V."/>
            <person name="Ament-Velasquez S.L."/>
            <person name="Kruys A."/>
            <person name="Hutchinson M.I."/>
            <person name="Powell A.J."/>
            <person name="Barry K."/>
            <person name="Miller A.N."/>
            <person name="Grigoriev I.V."/>
            <person name="Debuchy R."/>
            <person name="Gladieux P."/>
            <person name="Hiltunen Thoren M."/>
            <person name="Johannesson H."/>
        </authorList>
    </citation>
    <scope>NUCLEOTIDE SEQUENCE</scope>
    <source>
        <strain evidence="4">CBS 141.50</strain>
    </source>
</reference>
<dbReference type="GO" id="GO:0034657">
    <property type="term" value="C:GID complex"/>
    <property type="evidence" value="ECO:0007669"/>
    <property type="project" value="TreeGrafter"/>
</dbReference>
<feature type="repeat" description="WD" evidence="3">
    <location>
        <begin position="1"/>
        <end position="31"/>
    </location>
</feature>
<dbReference type="GeneID" id="87815164"/>
<dbReference type="SUPFAM" id="SSF50978">
    <property type="entry name" value="WD40 repeat-like"/>
    <property type="match status" value="1"/>
</dbReference>
<dbReference type="PROSITE" id="PS50294">
    <property type="entry name" value="WD_REPEATS_REGION"/>
    <property type="match status" value="1"/>
</dbReference>
<feature type="non-terminal residue" evidence="4">
    <location>
        <position position="1"/>
    </location>
</feature>
<dbReference type="AlphaFoldDB" id="A0AAN6UVJ2"/>
<dbReference type="SMART" id="SM00320">
    <property type="entry name" value="WD40"/>
    <property type="match status" value="1"/>
</dbReference>
<dbReference type="Proteomes" id="UP001302676">
    <property type="component" value="Unassembled WGS sequence"/>
</dbReference>
<keyword evidence="2" id="KW-0677">Repeat</keyword>
<proteinExistence type="predicted"/>
<organism evidence="4 5">
    <name type="scientific">Dichotomopilus funicola</name>
    <dbReference type="NCBI Taxonomy" id="1934379"/>
    <lineage>
        <taxon>Eukaryota</taxon>
        <taxon>Fungi</taxon>
        <taxon>Dikarya</taxon>
        <taxon>Ascomycota</taxon>
        <taxon>Pezizomycotina</taxon>
        <taxon>Sordariomycetes</taxon>
        <taxon>Sordariomycetidae</taxon>
        <taxon>Sordariales</taxon>
        <taxon>Chaetomiaceae</taxon>
        <taxon>Dichotomopilus</taxon>
    </lineage>
</organism>
<evidence type="ECO:0000256" key="3">
    <source>
        <dbReference type="PROSITE-ProRule" id="PRU00221"/>
    </source>
</evidence>
<dbReference type="GO" id="GO:0043161">
    <property type="term" value="P:proteasome-mediated ubiquitin-dependent protein catabolic process"/>
    <property type="evidence" value="ECO:0007669"/>
    <property type="project" value="TreeGrafter"/>
</dbReference>
<dbReference type="RefSeq" id="XP_062633085.1">
    <property type="nucleotide sequence ID" value="XM_062778551.1"/>
</dbReference>
<comment type="caution">
    <text evidence="4">The sequence shown here is derived from an EMBL/GenBank/DDBJ whole genome shotgun (WGS) entry which is preliminary data.</text>
</comment>
<dbReference type="InterPro" id="IPR051350">
    <property type="entry name" value="WD_repeat-ST_regulator"/>
</dbReference>
<dbReference type="InterPro" id="IPR001680">
    <property type="entry name" value="WD40_rpt"/>
</dbReference>
<evidence type="ECO:0000256" key="1">
    <source>
        <dbReference type="ARBA" id="ARBA00022574"/>
    </source>
</evidence>
<dbReference type="PANTHER" id="PTHR22838:SF0">
    <property type="entry name" value="WD REPEAT-CONTAINING PROTEIN 26"/>
    <property type="match status" value="1"/>
</dbReference>
<accession>A0AAN6UVJ2</accession>